<gene>
    <name evidence="3" type="ORF">nbrc107697_22040</name>
</gene>
<evidence type="ECO:0000256" key="1">
    <source>
        <dbReference type="SAM" id="Coils"/>
    </source>
</evidence>
<sequence>MEPNGPTPVPRNQNLAAVTRGRQREDPMTTSDSTPSTSPPTTSGDPAAPKPGPKPGPRPGPHPGAKPVTNAPITHQPTHAGDPHRYGRVDETGTVWLTTAEGEREVGQWQAGSPDEGLAHFARRFEDLATEVEILEERLAARSGDPRKTRTAAQHLLDALPTAHVIGDVAALETRLKAITATAEDVAEEVKAQRAHDREEAVARKTALAVEAEELANDATQWKAAGDRIRAILDEWREIKGIDRKTDDVLWKRYSRARDKFNRRRGAHFAELDRDRSAAKDRKEELIAQAEELSSSTDWGPTSGRFRELMAEWKAAGRAPRDVDDALWHRFKAAQDVFFAARNAESTQRDEEFTANAEAKAKLLDEAEATIDPAADLTAARRALRSLQERWDELGKVPRAQMGPLDGRLRALERRIREAEDASWRREDPEVAARAAQFAEKVAALEEQARKAEERGKTSDAKKLREQADQWREWAKAAESAVSDR</sequence>
<accession>A0A7I9UYH9</accession>
<proteinExistence type="predicted"/>
<organism evidence="3 4">
    <name type="scientific">Gordonia crocea</name>
    <dbReference type="NCBI Taxonomy" id="589162"/>
    <lineage>
        <taxon>Bacteria</taxon>
        <taxon>Bacillati</taxon>
        <taxon>Actinomycetota</taxon>
        <taxon>Actinomycetes</taxon>
        <taxon>Mycobacteriales</taxon>
        <taxon>Gordoniaceae</taxon>
        <taxon>Gordonia</taxon>
    </lineage>
</organism>
<feature type="compositionally biased region" description="Low complexity" evidence="2">
    <location>
        <begin position="28"/>
        <end position="47"/>
    </location>
</feature>
<feature type="region of interest" description="Disordered" evidence="2">
    <location>
        <begin position="446"/>
        <end position="485"/>
    </location>
</feature>
<evidence type="ECO:0008006" key="5">
    <source>
        <dbReference type="Google" id="ProtNLM"/>
    </source>
</evidence>
<evidence type="ECO:0000313" key="4">
    <source>
        <dbReference type="Proteomes" id="UP000444980"/>
    </source>
</evidence>
<feature type="region of interest" description="Disordered" evidence="2">
    <location>
        <begin position="1"/>
        <end position="91"/>
    </location>
</feature>
<dbReference type="AlphaFoldDB" id="A0A7I9UYH9"/>
<dbReference type="Pfam" id="PF03993">
    <property type="entry name" value="DUF349"/>
    <property type="match status" value="3"/>
</dbReference>
<feature type="compositionally biased region" description="Basic and acidic residues" evidence="2">
    <location>
        <begin position="81"/>
        <end position="91"/>
    </location>
</feature>
<feature type="coiled-coil region" evidence="1">
    <location>
        <begin position="269"/>
        <end position="296"/>
    </location>
</feature>
<dbReference type="EMBL" id="BJOU01000001">
    <property type="protein sequence ID" value="GED98165.1"/>
    <property type="molecule type" value="Genomic_DNA"/>
</dbReference>
<dbReference type="Proteomes" id="UP000444980">
    <property type="component" value="Unassembled WGS sequence"/>
</dbReference>
<comment type="caution">
    <text evidence="3">The sequence shown here is derived from an EMBL/GenBank/DDBJ whole genome shotgun (WGS) entry which is preliminary data.</text>
</comment>
<name>A0A7I9UYH9_9ACTN</name>
<keyword evidence="1" id="KW-0175">Coiled coil</keyword>
<dbReference type="InterPro" id="IPR007139">
    <property type="entry name" value="DUF349"/>
</dbReference>
<keyword evidence="4" id="KW-1185">Reference proteome</keyword>
<evidence type="ECO:0000313" key="3">
    <source>
        <dbReference type="EMBL" id="GED98165.1"/>
    </source>
</evidence>
<feature type="compositionally biased region" description="Pro residues" evidence="2">
    <location>
        <begin position="48"/>
        <end position="64"/>
    </location>
</feature>
<reference evidence="4" key="1">
    <citation type="submission" date="2019-06" db="EMBL/GenBank/DDBJ databases">
        <title>Gordonia isolated from sludge of a wastewater treatment plant.</title>
        <authorList>
            <person name="Tamura T."/>
            <person name="Aoyama K."/>
            <person name="Kang Y."/>
            <person name="Saito S."/>
            <person name="Akiyama N."/>
            <person name="Yazawa K."/>
            <person name="Gonoi T."/>
            <person name="Mikami Y."/>
        </authorList>
    </citation>
    <scope>NUCLEOTIDE SEQUENCE [LARGE SCALE GENOMIC DNA]</scope>
    <source>
        <strain evidence="4">NBRC 107697</strain>
    </source>
</reference>
<protein>
    <recommendedName>
        <fullName evidence="5">DNA repair ATPase</fullName>
    </recommendedName>
</protein>
<evidence type="ECO:0000256" key="2">
    <source>
        <dbReference type="SAM" id="MobiDB-lite"/>
    </source>
</evidence>